<accession>A0ABQ9W5B5</accession>
<evidence type="ECO:0000313" key="3">
    <source>
        <dbReference type="Proteomes" id="UP001266305"/>
    </source>
</evidence>
<reference evidence="2 3" key="1">
    <citation type="submission" date="2023-05" db="EMBL/GenBank/DDBJ databases">
        <title>B98-5 Cell Line De Novo Hybrid Assembly: An Optical Mapping Approach.</title>
        <authorList>
            <person name="Kananen K."/>
            <person name="Auerbach J.A."/>
            <person name="Kautto E."/>
            <person name="Blachly J.S."/>
        </authorList>
    </citation>
    <scope>NUCLEOTIDE SEQUENCE [LARGE SCALE GENOMIC DNA]</scope>
    <source>
        <strain evidence="2">B95-8</strain>
        <tissue evidence="2">Cell line</tissue>
    </source>
</reference>
<proteinExistence type="predicted"/>
<sequence length="155" mass="16514">MQAMKSNRSLKKPASQLSPAPSGRREELSSWRQQLNPAAARLERGCGSRFHTKRHSPRSPHPRAREGTPSVASKPPEWGQAAFLAPPPQAAAPGGVRPPSRGPEPTPPARRLPSPWTPRSICLGPTSKDGEEGAKEQPAGLTEPEAGAAFWEPGA</sequence>
<protein>
    <submittedName>
        <fullName evidence="2">Uncharacterized protein</fullName>
    </submittedName>
</protein>
<evidence type="ECO:0000313" key="2">
    <source>
        <dbReference type="EMBL" id="KAK2115988.1"/>
    </source>
</evidence>
<feature type="compositionally biased region" description="Basic residues" evidence="1">
    <location>
        <begin position="50"/>
        <end position="62"/>
    </location>
</feature>
<name>A0ABQ9W5B5_SAGOE</name>
<dbReference type="EMBL" id="JASSZA010000003">
    <property type="protein sequence ID" value="KAK2115988.1"/>
    <property type="molecule type" value="Genomic_DNA"/>
</dbReference>
<organism evidence="2 3">
    <name type="scientific">Saguinus oedipus</name>
    <name type="common">Cotton-top tamarin</name>
    <name type="synonym">Oedipomidas oedipus</name>
    <dbReference type="NCBI Taxonomy" id="9490"/>
    <lineage>
        <taxon>Eukaryota</taxon>
        <taxon>Metazoa</taxon>
        <taxon>Chordata</taxon>
        <taxon>Craniata</taxon>
        <taxon>Vertebrata</taxon>
        <taxon>Euteleostomi</taxon>
        <taxon>Mammalia</taxon>
        <taxon>Eutheria</taxon>
        <taxon>Euarchontoglires</taxon>
        <taxon>Primates</taxon>
        <taxon>Haplorrhini</taxon>
        <taxon>Platyrrhini</taxon>
        <taxon>Cebidae</taxon>
        <taxon>Callitrichinae</taxon>
        <taxon>Saguinus</taxon>
    </lineage>
</organism>
<feature type="region of interest" description="Disordered" evidence="1">
    <location>
        <begin position="1"/>
        <end position="155"/>
    </location>
</feature>
<evidence type="ECO:0000256" key="1">
    <source>
        <dbReference type="SAM" id="MobiDB-lite"/>
    </source>
</evidence>
<dbReference type="Proteomes" id="UP001266305">
    <property type="component" value="Unassembled WGS sequence"/>
</dbReference>
<comment type="caution">
    <text evidence="2">The sequence shown here is derived from an EMBL/GenBank/DDBJ whole genome shotgun (WGS) entry which is preliminary data.</text>
</comment>
<feature type="compositionally biased region" description="Pro residues" evidence="1">
    <location>
        <begin position="100"/>
        <end position="110"/>
    </location>
</feature>
<gene>
    <name evidence="2" type="ORF">P7K49_006614</name>
</gene>
<keyword evidence="3" id="KW-1185">Reference proteome</keyword>